<dbReference type="Pfam" id="PF07508">
    <property type="entry name" value="Recombinase"/>
    <property type="match status" value="1"/>
</dbReference>
<dbReference type="PROSITE" id="PS51737">
    <property type="entry name" value="RECOMBINASE_DNA_BIND"/>
    <property type="match status" value="1"/>
</dbReference>
<dbReference type="PROSITE" id="PS51736">
    <property type="entry name" value="RECOMBINASES_3"/>
    <property type="match status" value="1"/>
</dbReference>
<protein>
    <submittedName>
        <fullName evidence="6">Uncharacterized protein</fullName>
    </submittedName>
</protein>
<feature type="domain" description="Recombinase" evidence="5">
    <location>
        <begin position="182"/>
        <end position="324"/>
    </location>
</feature>
<reference evidence="7" key="1">
    <citation type="submission" date="2019-10" db="EMBL/GenBank/DDBJ databases">
        <title>Lacipirellula parvula gen. nov., sp. nov., representing a lineage of planctomycetes widespread in freshwater anoxic habitats, and description of the family Lacipirellulaceae.</title>
        <authorList>
            <person name="Dedysh S.N."/>
            <person name="Kulichevskaya I.S."/>
            <person name="Beletsky A.V."/>
            <person name="Rakitin A.L."/>
            <person name="Mardanov A.V."/>
            <person name="Ivanova A.A."/>
            <person name="Saltykova V.X."/>
            <person name="Rijpstra W.I.C."/>
            <person name="Sinninghe Damste J.S."/>
            <person name="Ravin N.V."/>
        </authorList>
    </citation>
    <scope>NUCLEOTIDE SEQUENCE [LARGE SCALE GENOMIC DNA]</scope>
    <source>
        <strain evidence="7">PX69</strain>
    </source>
</reference>
<dbReference type="GO" id="GO:0003677">
    <property type="term" value="F:DNA binding"/>
    <property type="evidence" value="ECO:0007669"/>
    <property type="project" value="UniProtKB-KW"/>
</dbReference>
<dbReference type="KEGG" id="lpav:PLANPX_1990"/>
<proteinExistence type="predicted"/>
<dbReference type="InterPro" id="IPR006119">
    <property type="entry name" value="Resolv_N"/>
</dbReference>
<dbReference type="Gene3D" id="3.40.50.1390">
    <property type="entry name" value="Resolvase, N-terminal catalytic domain"/>
    <property type="match status" value="1"/>
</dbReference>
<dbReference type="Pfam" id="PF13408">
    <property type="entry name" value="Zn_ribbon_recom"/>
    <property type="match status" value="1"/>
</dbReference>
<dbReference type="GO" id="GO:0000150">
    <property type="term" value="F:DNA strand exchange activity"/>
    <property type="evidence" value="ECO:0007669"/>
    <property type="project" value="InterPro"/>
</dbReference>
<feature type="compositionally biased region" description="Basic and acidic residues" evidence="3">
    <location>
        <begin position="29"/>
        <end position="38"/>
    </location>
</feature>
<dbReference type="PANTHER" id="PTHR30461:SF2">
    <property type="entry name" value="SERINE RECOMBINASE PINE-RELATED"/>
    <property type="match status" value="1"/>
</dbReference>
<dbReference type="InterPro" id="IPR038109">
    <property type="entry name" value="DNA_bind_recomb_sf"/>
</dbReference>
<name>A0A5K7X750_9BACT</name>
<evidence type="ECO:0000256" key="2">
    <source>
        <dbReference type="ARBA" id="ARBA00023172"/>
    </source>
</evidence>
<accession>A0A5K7X750</accession>
<dbReference type="SMART" id="SM00857">
    <property type="entry name" value="Resolvase"/>
    <property type="match status" value="1"/>
</dbReference>
<sequence length="698" mass="78432">MPAKAKAQALIPAVSYLRKSTKGLQTDSQGRKRERQEKSISQQRTEIEKLAKSNGYQIIREYADPGVSGWKREGARPDFARMLGDAASKGDFVAIICDDVDRFSRADWDDVEEDVKALKKSGIQFIVTVAQGVYDLRNRNDLGQSLKFIIDVWSSNQSSRKLSRRSTLKNLDRAGEGKRAAPIPYAMKNDGNGGLVHGDRKAVAVVKRIFQMFVTDLIPYNKIMAVLNSEEIPSPRGKSKWSAVTVRDILVNAVYAGDFTYGRRQQGKFTVVGADGELADAQDAQPKHIERAPVITRRNVYKPIVDRKTFDAAQRQAAKVRERFAIGKRDRHSRYVLSDILVCDHCGSKMAGATPPSSGKRRYYCGMTRRFGKGACSAGTPAINEEDILPQVMSLFFETRDDLTELLTSPPDDLVAPNLKRREQNLYDIELGEVTADLKRTREKLLAMDWDAETAMMIQAQLNKLVARQKELEGLVKTNGLTREQMLAAIDGDPSKIPADFYYTDADAKRLDDFWAEFDRTAISAAVPPAKINEFLASFQRDPFREDLHVLLNPIIVNEALRALGTEVRLHFKTTTVTTKSGTSNRYSLKGGRYRLGQFKGKIAGVSSSKAIKGSASEAVHVRLVSTRHRPRSALLQRRGKPLDQQSLPLGQPRNLDDHQQLLPRLANHQLQQRLAALRLPPRRHPRQLRRRARRVRP</sequence>
<evidence type="ECO:0000313" key="7">
    <source>
        <dbReference type="Proteomes" id="UP000326837"/>
    </source>
</evidence>
<dbReference type="InterPro" id="IPR036162">
    <property type="entry name" value="Resolvase-like_N_sf"/>
</dbReference>
<dbReference type="InterPro" id="IPR011109">
    <property type="entry name" value="DNA_bind_recombinase_dom"/>
</dbReference>
<dbReference type="InterPro" id="IPR050639">
    <property type="entry name" value="SSR_resolvase"/>
</dbReference>
<dbReference type="CDD" id="cd00338">
    <property type="entry name" value="Ser_Recombinase"/>
    <property type="match status" value="1"/>
</dbReference>
<feature type="region of interest" description="Disordered" evidence="3">
    <location>
        <begin position="20"/>
        <end position="43"/>
    </location>
</feature>
<keyword evidence="1" id="KW-0238">DNA-binding</keyword>
<evidence type="ECO:0000259" key="5">
    <source>
        <dbReference type="PROSITE" id="PS51737"/>
    </source>
</evidence>
<keyword evidence="7" id="KW-1185">Reference proteome</keyword>
<dbReference type="PANTHER" id="PTHR30461">
    <property type="entry name" value="DNA-INVERTASE FROM LAMBDOID PROPHAGE"/>
    <property type="match status" value="1"/>
</dbReference>
<dbReference type="Pfam" id="PF00239">
    <property type="entry name" value="Resolvase"/>
    <property type="match status" value="1"/>
</dbReference>
<evidence type="ECO:0000256" key="3">
    <source>
        <dbReference type="SAM" id="MobiDB-lite"/>
    </source>
</evidence>
<keyword evidence="2" id="KW-0233">DNA recombination</keyword>
<evidence type="ECO:0000313" key="6">
    <source>
        <dbReference type="EMBL" id="BBO32378.1"/>
    </source>
</evidence>
<evidence type="ECO:0000259" key="4">
    <source>
        <dbReference type="PROSITE" id="PS51736"/>
    </source>
</evidence>
<dbReference type="AlphaFoldDB" id="A0A5K7X750"/>
<dbReference type="EMBL" id="AP021861">
    <property type="protein sequence ID" value="BBO32378.1"/>
    <property type="molecule type" value="Genomic_DNA"/>
</dbReference>
<evidence type="ECO:0000256" key="1">
    <source>
        <dbReference type="ARBA" id="ARBA00023125"/>
    </source>
</evidence>
<dbReference type="InterPro" id="IPR025827">
    <property type="entry name" value="Zn_ribbon_recom_dom"/>
</dbReference>
<organism evidence="6 7">
    <name type="scientific">Lacipirellula parvula</name>
    <dbReference type="NCBI Taxonomy" id="2650471"/>
    <lineage>
        <taxon>Bacteria</taxon>
        <taxon>Pseudomonadati</taxon>
        <taxon>Planctomycetota</taxon>
        <taxon>Planctomycetia</taxon>
        <taxon>Pirellulales</taxon>
        <taxon>Lacipirellulaceae</taxon>
        <taxon>Lacipirellula</taxon>
    </lineage>
</organism>
<dbReference type="Proteomes" id="UP000326837">
    <property type="component" value="Chromosome"/>
</dbReference>
<feature type="domain" description="Resolvase/invertase-type recombinase catalytic" evidence="4">
    <location>
        <begin position="12"/>
        <end position="177"/>
    </location>
</feature>
<gene>
    <name evidence="6" type="ORF">PLANPX_1990</name>
</gene>
<dbReference type="Gene3D" id="3.90.1750.20">
    <property type="entry name" value="Putative Large Serine Recombinase, Chain B, Domain 2"/>
    <property type="match status" value="1"/>
</dbReference>